<sequence>MAVICTVRIPHDLEKVQQVEADNAEVMQAIMAAAQKYMTGHRRTARDGEVMDLDEFASREDYDAFIAEAAPSIRRYGELLGAPAQDTVYTVVEGG</sequence>
<gene>
    <name evidence="1" type="ORF">DSM104329_03678</name>
</gene>
<keyword evidence="2" id="KW-1185">Reference proteome</keyword>
<proteinExistence type="predicted"/>
<organism evidence="1 2">
    <name type="scientific">Capillimicrobium parvum</name>
    <dbReference type="NCBI Taxonomy" id="2884022"/>
    <lineage>
        <taxon>Bacteria</taxon>
        <taxon>Bacillati</taxon>
        <taxon>Actinomycetota</taxon>
        <taxon>Thermoleophilia</taxon>
        <taxon>Solirubrobacterales</taxon>
        <taxon>Capillimicrobiaceae</taxon>
        <taxon>Capillimicrobium</taxon>
    </lineage>
</organism>
<dbReference type="KEGG" id="sbae:DSM104329_03678"/>
<accession>A0A9E6XZZ0</accession>
<dbReference type="Proteomes" id="UP001162834">
    <property type="component" value="Chromosome"/>
</dbReference>
<dbReference type="AlphaFoldDB" id="A0A9E6XZZ0"/>
<evidence type="ECO:0000313" key="1">
    <source>
        <dbReference type="EMBL" id="UGS37263.1"/>
    </source>
</evidence>
<dbReference type="EMBL" id="CP087164">
    <property type="protein sequence ID" value="UGS37263.1"/>
    <property type="molecule type" value="Genomic_DNA"/>
</dbReference>
<dbReference type="RefSeq" id="WP_259311320.1">
    <property type="nucleotide sequence ID" value="NZ_CP087164.1"/>
</dbReference>
<evidence type="ECO:0000313" key="2">
    <source>
        <dbReference type="Proteomes" id="UP001162834"/>
    </source>
</evidence>
<reference evidence="1" key="1">
    <citation type="journal article" date="2022" name="Int. J. Syst. Evol. Microbiol.">
        <title>Pseudomonas aegrilactucae sp. nov. and Pseudomonas morbosilactucae sp. nov., pathogens causing bacterial rot of lettuce in Japan.</title>
        <authorList>
            <person name="Sawada H."/>
            <person name="Fujikawa T."/>
            <person name="Satou M."/>
        </authorList>
    </citation>
    <scope>NUCLEOTIDE SEQUENCE</scope>
    <source>
        <strain evidence="1">0166_1</strain>
    </source>
</reference>
<name>A0A9E6XZZ0_9ACTN</name>
<protein>
    <submittedName>
        <fullName evidence="1">Uncharacterized protein</fullName>
    </submittedName>
</protein>